<evidence type="ECO:0000259" key="1">
    <source>
        <dbReference type="PROSITE" id="PS51471"/>
    </source>
</evidence>
<evidence type="ECO:0000313" key="5">
    <source>
        <dbReference type="Proteomes" id="UP001610657"/>
    </source>
</evidence>
<organism evidence="2 4">
    <name type="scientific">Pseudomonas syringae pv. tagetis</name>
    <dbReference type="NCBI Taxonomy" id="129140"/>
    <lineage>
        <taxon>Bacteria</taxon>
        <taxon>Pseudomonadati</taxon>
        <taxon>Pseudomonadota</taxon>
        <taxon>Gammaproteobacteria</taxon>
        <taxon>Pseudomonadales</taxon>
        <taxon>Pseudomonadaceae</taxon>
        <taxon>Pseudomonas</taxon>
    </lineage>
</organism>
<dbReference type="Proteomes" id="UP000050474">
    <property type="component" value="Unassembled WGS sequence"/>
</dbReference>
<dbReference type="PROSITE" id="PS51471">
    <property type="entry name" value="FE2OG_OXY"/>
    <property type="match status" value="1"/>
</dbReference>
<dbReference type="PANTHER" id="PTHR12463">
    <property type="entry name" value="OXYGENASE-RELATED"/>
    <property type="match status" value="1"/>
</dbReference>
<proteinExistence type="predicted"/>
<evidence type="ECO:0000313" key="2">
    <source>
        <dbReference type="EMBL" id="KPY88348.1"/>
    </source>
</evidence>
<dbReference type="EMBL" id="LJRM01000043">
    <property type="protein sequence ID" value="KPY88348.1"/>
    <property type="molecule type" value="Genomic_DNA"/>
</dbReference>
<reference evidence="2 4" key="1">
    <citation type="submission" date="2015-09" db="EMBL/GenBank/DDBJ databases">
        <title>Genome announcement of multiple Pseudomonas syringae strains.</title>
        <authorList>
            <person name="Thakur S."/>
            <person name="Wang P.W."/>
            <person name="Gong Y."/>
            <person name="Weir B.S."/>
            <person name="Guttman D.S."/>
        </authorList>
    </citation>
    <scope>NUCLEOTIDE SEQUENCE [LARGE SCALE GENOMIC DNA]</scope>
    <source>
        <strain evidence="2 4">ICMP4091</strain>
    </source>
</reference>
<dbReference type="Proteomes" id="UP001610657">
    <property type="component" value="Unassembled WGS sequence"/>
</dbReference>
<keyword evidence="3" id="KW-0560">Oxidoreductase</keyword>
<dbReference type="GeneID" id="96217667"/>
<sequence>MIPKPPQPMTLPLQFDAELTAPGTEITPPASESLPQLLALSFDHRAWLSLLAESWWPVRREACMVRLGSGKPVKSAIPNGRYEVIVWLDPELLPSNVKVLTRRKGKWVNVALSGLNGKDQQIVWPGPIPLFAVTHFSVSAPDIAENLIGLAQGFANIVLPPQPITVEVANYFEPKDLGERAPRDAFQPPEHWNSLRGAAAMAIWGVPSIAPWVDLLCKWLANEKASAIATHLEAPWLDTPPWLLSKSETSTAECGALWLAMIDVFSRSNIRESWRPDELLEAVFDLARKTDHRIERLDALLHETGEILEDKRTVNLDQASTDPIALVLQLVLLRPKPEHFITWKAEFPALPPAIWWSGVILSGLINGYRNLESRFRGTIIAEKTASITTWQGASTSSKWPADMLPSPTFSRSTEKIKLQSGSALIFEKKLGRRGAWYDADYSLPEVTAAASAIAEEQGVKSFNLIVAVENCRIAFSGDGSLVMREMPKTLEASGKVFLELPESVKFDRHFSSDLFKKWITTGKITRKLPLPPGGVASKTAELMPVGLIIAEEFLTSNEEERLIELVDKAPWLDTLSRRVQHYGWKYDYSSRKVLKSSYLGALPEWAQTLAERLVAENLMPELADQVIVNEYLKDQGISKHVDCPTCFKGPIVTISLCESWRMLFRRGKDKFETTLYRRSAASLNGPARHEWTHEIPSRKFEGASPRVRRISLTFRKVDASNLI</sequence>
<comment type="caution">
    <text evidence="2">The sequence shown here is derived from an EMBL/GenBank/DDBJ whole genome shotgun (WGS) entry which is preliminary data.</text>
</comment>
<keyword evidence="3" id="KW-0223">Dioxygenase</keyword>
<dbReference type="AlphaFoldDB" id="A0A0Q0CUF4"/>
<dbReference type="InterPro" id="IPR032857">
    <property type="entry name" value="ALKBH4"/>
</dbReference>
<feature type="domain" description="Fe2OG dioxygenase" evidence="1">
    <location>
        <begin position="622"/>
        <end position="718"/>
    </location>
</feature>
<dbReference type="RefSeq" id="WP_082427175.1">
    <property type="nucleotide sequence ID" value="NZ_CP092923.1"/>
</dbReference>
<keyword evidence="5" id="KW-1185">Reference proteome</keyword>
<dbReference type="InterPro" id="IPR005123">
    <property type="entry name" value="Oxoglu/Fe-dep_dioxygenase_dom"/>
</dbReference>
<dbReference type="InterPro" id="IPR027450">
    <property type="entry name" value="AlkB-like"/>
</dbReference>
<dbReference type="EMBL" id="JAVCQK010000003">
    <property type="protein sequence ID" value="MFH7515225.1"/>
    <property type="molecule type" value="Genomic_DNA"/>
</dbReference>
<gene>
    <name evidence="2" type="ORF">ALO44_01340</name>
    <name evidence="3" type="ORF">RA271_08430</name>
</gene>
<accession>A0A0Q0CUF4</accession>
<reference evidence="3 5" key="2">
    <citation type="submission" date="2023-08" db="EMBL/GenBank/DDBJ databases">
        <title>Genomic and mutational analysis of Pseudomonas syringae pv. tagetis EB037 pathogenicity on sunflower.</title>
        <authorList>
            <person name="Maul J.E."/>
        </authorList>
    </citation>
    <scope>NUCLEOTIDE SEQUENCE [LARGE SCALE GENOMIC DNA]</scope>
    <source>
        <strain evidence="3 5">EB037_T1</strain>
    </source>
</reference>
<dbReference type="Gene3D" id="2.60.120.590">
    <property type="entry name" value="Alpha-ketoglutarate-dependent dioxygenase AlkB-like"/>
    <property type="match status" value="1"/>
</dbReference>
<evidence type="ECO:0000313" key="4">
    <source>
        <dbReference type="Proteomes" id="UP000050474"/>
    </source>
</evidence>
<dbReference type="PANTHER" id="PTHR12463:SF1">
    <property type="entry name" value="2-OXOGLUTARATE AND FE-DEPENDENT OXYGENASE FAMILY PROTEIN"/>
    <property type="match status" value="1"/>
</dbReference>
<evidence type="ECO:0000313" key="3">
    <source>
        <dbReference type="EMBL" id="MFH7515225.1"/>
    </source>
</evidence>
<dbReference type="InterPro" id="IPR037151">
    <property type="entry name" value="AlkB-like_sf"/>
</dbReference>
<dbReference type="GO" id="GO:0051213">
    <property type="term" value="F:dioxygenase activity"/>
    <property type="evidence" value="ECO:0007669"/>
    <property type="project" value="UniProtKB-KW"/>
</dbReference>
<dbReference type="STRING" id="129140.ALO44_01340"/>
<protein>
    <submittedName>
        <fullName evidence="2">2OG-Fe oxygenase domain protein</fullName>
    </submittedName>
    <submittedName>
        <fullName evidence="3">Alpha-ketoglutarate-dependent dioxygenase AlkB</fullName>
    </submittedName>
</protein>
<dbReference type="GO" id="GO:0032451">
    <property type="term" value="F:demethylase activity"/>
    <property type="evidence" value="ECO:0007669"/>
    <property type="project" value="TreeGrafter"/>
</dbReference>
<name>A0A0Q0CUF4_9PSED</name>
<dbReference type="Pfam" id="PF13532">
    <property type="entry name" value="2OG-FeII_Oxy_2"/>
    <property type="match status" value="1"/>
</dbReference>
<dbReference type="GO" id="GO:0070988">
    <property type="term" value="P:demethylation"/>
    <property type="evidence" value="ECO:0007669"/>
    <property type="project" value="InterPro"/>
</dbReference>
<dbReference type="PATRIC" id="fig|129140.3.peg.1758"/>
<dbReference type="SUPFAM" id="SSF51197">
    <property type="entry name" value="Clavaminate synthase-like"/>
    <property type="match status" value="1"/>
</dbReference>